<accession>U5CDG1</accession>
<comment type="caution">
    <text evidence="1">The sequence shown here is derived from an EMBL/GenBank/DDBJ whole genome shotgun (WGS) entry which is preliminary data.</text>
</comment>
<evidence type="ECO:0000313" key="1">
    <source>
        <dbReference type="EMBL" id="ERM90955.1"/>
    </source>
</evidence>
<sequence>MEKYYNKEHIWRENMDKIIKFETHKGLFEQSWGRCLKRGLTPNKKLVVSNVKIVEDSKKYSLVEAFRKSIRDLRDINDFRNFIFFGKRRNLRERCRSNIYQLKILQSIFMR</sequence>
<gene>
    <name evidence="1" type="ORF">O163_13095</name>
</gene>
<organism evidence="1 2">
    <name type="scientific">Caldanaerobacter subterraneus subsp. yonseiensis KB-1</name>
    <dbReference type="NCBI Taxonomy" id="1388761"/>
    <lineage>
        <taxon>Bacteria</taxon>
        <taxon>Bacillati</taxon>
        <taxon>Bacillota</taxon>
        <taxon>Clostridia</taxon>
        <taxon>Thermoanaerobacterales</taxon>
        <taxon>Thermoanaerobacteraceae</taxon>
        <taxon>Caldanaerobacter</taxon>
    </lineage>
</organism>
<dbReference type="Proteomes" id="UP000016856">
    <property type="component" value="Unassembled WGS sequence"/>
</dbReference>
<dbReference type="PATRIC" id="fig|1388761.3.peg.2629"/>
<protein>
    <submittedName>
        <fullName evidence="1">Uncharacterized protein</fullName>
    </submittedName>
</protein>
<name>U5CDG1_CALSX</name>
<dbReference type="EMBL" id="AXDC01000045">
    <property type="protein sequence ID" value="ERM90955.1"/>
    <property type="molecule type" value="Genomic_DNA"/>
</dbReference>
<dbReference type="AlphaFoldDB" id="U5CDG1"/>
<proteinExistence type="predicted"/>
<reference evidence="1 2" key="1">
    <citation type="journal article" date="2013" name="Genome Announc.">
        <title>Draft Genome Sequence of an Anaerobic and Extremophilic Bacterium, Caldanaerobacter yonseiensis, Isolated from a Geothermal Hot Stream.</title>
        <authorList>
            <person name="Lee S.J."/>
            <person name="Lee Y.J."/>
            <person name="Park G.S."/>
            <person name="Kim B.C."/>
            <person name="Lee S.J."/>
            <person name="Shin J.H."/>
            <person name="Lee D.W."/>
        </authorList>
    </citation>
    <scope>NUCLEOTIDE SEQUENCE [LARGE SCALE GENOMIC DNA]</scope>
    <source>
        <strain evidence="1 2">KB-1</strain>
    </source>
</reference>
<evidence type="ECO:0000313" key="2">
    <source>
        <dbReference type="Proteomes" id="UP000016856"/>
    </source>
</evidence>